<dbReference type="GO" id="GO:0005615">
    <property type="term" value="C:extracellular space"/>
    <property type="evidence" value="ECO:0007669"/>
    <property type="project" value="TreeGrafter"/>
</dbReference>
<dbReference type="InterPro" id="IPR009003">
    <property type="entry name" value="Peptidase_S1_PA"/>
</dbReference>
<dbReference type="PANTHER" id="PTHR24264">
    <property type="entry name" value="TRYPSIN-RELATED"/>
    <property type="match status" value="1"/>
</dbReference>
<evidence type="ECO:0000256" key="5">
    <source>
        <dbReference type="ARBA" id="ARBA00022801"/>
    </source>
</evidence>
<keyword evidence="11" id="KW-1185">Reference proteome</keyword>
<keyword evidence="8" id="KW-1015">Disulfide bond</keyword>
<dbReference type="PANTHER" id="PTHR24264:SF54">
    <property type="entry name" value="PEPTIDASE S1 DOMAIN-CONTAINING PROTEIN"/>
    <property type="match status" value="1"/>
</dbReference>
<dbReference type="InterPro" id="IPR001314">
    <property type="entry name" value="Peptidase_S1A"/>
</dbReference>
<dbReference type="SUPFAM" id="SSF50494">
    <property type="entry name" value="Trypsin-like serine proteases"/>
    <property type="match status" value="1"/>
</dbReference>
<evidence type="ECO:0000256" key="3">
    <source>
        <dbReference type="ARBA" id="ARBA00022670"/>
    </source>
</evidence>
<dbReference type="Proteomes" id="UP000747542">
    <property type="component" value="Unassembled WGS sequence"/>
</dbReference>
<keyword evidence="5" id="KW-0378">Hydrolase</keyword>
<dbReference type="SMART" id="SM00020">
    <property type="entry name" value="Tryp_SPc"/>
    <property type="match status" value="1"/>
</dbReference>
<keyword evidence="7" id="KW-0865">Zymogen</keyword>
<comment type="caution">
    <text evidence="10">The sequence shown here is derived from an EMBL/GenBank/DDBJ whole genome shotgun (WGS) entry which is preliminary data.</text>
</comment>
<dbReference type="InterPro" id="IPR050127">
    <property type="entry name" value="Serine_Proteases_S1"/>
</dbReference>
<dbReference type="AlphaFoldDB" id="A0A8J5N6X2"/>
<dbReference type="Pfam" id="PF00089">
    <property type="entry name" value="Trypsin"/>
    <property type="match status" value="1"/>
</dbReference>
<sequence>MGFPHALLLQQHFMNYQLLYNQYLIPSLLLSLNFPGSPDKSPGRPLGEEIVQQFFRDKNSTQGWPTMEKKYKYFLQATQKFSKKEDLRISVMANQLALAHLSQFPWLVSIRVSNSEMTKHLCGGTLISPNWVVTAAHCLNSEKTPSLEVVAGELDINHEEGTEQRFNVTKFIQHPQHIYTQGPYNDDIALLHLAQPAVFNQYVQALPLPSQPMPALTKGVCQEAGWGATGDSASSSNVLMYADVPLLPRDQCQAIYSFVNENEFCAGAEGFGFCAGDNGGSLVCKTVDKGILSGVMSWREGCAQTDKPGVYMDIGRYLPWIHNTTGL</sequence>
<evidence type="ECO:0000313" key="10">
    <source>
        <dbReference type="EMBL" id="KAG7174356.1"/>
    </source>
</evidence>
<evidence type="ECO:0000256" key="4">
    <source>
        <dbReference type="ARBA" id="ARBA00022729"/>
    </source>
</evidence>
<organism evidence="10 11">
    <name type="scientific">Homarus americanus</name>
    <name type="common">American lobster</name>
    <dbReference type="NCBI Taxonomy" id="6706"/>
    <lineage>
        <taxon>Eukaryota</taxon>
        <taxon>Metazoa</taxon>
        <taxon>Ecdysozoa</taxon>
        <taxon>Arthropoda</taxon>
        <taxon>Crustacea</taxon>
        <taxon>Multicrustacea</taxon>
        <taxon>Malacostraca</taxon>
        <taxon>Eumalacostraca</taxon>
        <taxon>Eucarida</taxon>
        <taxon>Decapoda</taxon>
        <taxon>Pleocyemata</taxon>
        <taxon>Astacidea</taxon>
        <taxon>Nephropoidea</taxon>
        <taxon>Nephropidae</taxon>
        <taxon>Homarus</taxon>
    </lineage>
</organism>
<dbReference type="Gene3D" id="2.40.10.10">
    <property type="entry name" value="Trypsin-like serine proteases"/>
    <property type="match status" value="1"/>
</dbReference>
<gene>
    <name evidence="10" type="primary">Tryp1-L3</name>
    <name evidence="10" type="ORF">Hamer_G003295</name>
</gene>
<reference evidence="10" key="1">
    <citation type="journal article" date="2021" name="Sci. Adv.">
        <title>The American lobster genome reveals insights on longevity, neural, and immune adaptations.</title>
        <authorList>
            <person name="Polinski J.M."/>
            <person name="Zimin A.V."/>
            <person name="Clark K.F."/>
            <person name="Kohn A.B."/>
            <person name="Sadowski N."/>
            <person name="Timp W."/>
            <person name="Ptitsyn A."/>
            <person name="Khanna P."/>
            <person name="Romanova D.Y."/>
            <person name="Williams P."/>
            <person name="Greenwood S.J."/>
            <person name="Moroz L.L."/>
            <person name="Walt D.R."/>
            <person name="Bodnar A.G."/>
        </authorList>
    </citation>
    <scope>NUCLEOTIDE SEQUENCE</scope>
    <source>
        <strain evidence="10">GMGI-L3</strain>
    </source>
</reference>
<evidence type="ECO:0000259" key="9">
    <source>
        <dbReference type="PROSITE" id="PS50240"/>
    </source>
</evidence>
<dbReference type="GO" id="GO:0004252">
    <property type="term" value="F:serine-type endopeptidase activity"/>
    <property type="evidence" value="ECO:0007669"/>
    <property type="project" value="InterPro"/>
</dbReference>
<dbReference type="InterPro" id="IPR018114">
    <property type="entry name" value="TRYPSIN_HIS"/>
</dbReference>
<evidence type="ECO:0000256" key="7">
    <source>
        <dbReference type="ARBA" id="ARBA00023145"/>
    </source>
</evidence>
<name>A0A8J5N6X2_HOMAM</name>
<dbReference type="InterPro" id="IPR043504">
    <property type="entry name" value="Peptidase_S1_PA_chymotrypsin"/>
</dbReference>
<dbReference type="PROSITE" id="PS00134">
    <property type="entry name" value="TRYPSIN_HIS"/>
    <property type="match status" value="1"/>
</dbReference>
<protein>
    <submittedName>
        <fullName evidence="10">Trypsin-1-like 3</fullName>
    </submittedName>
</protein>
<dbReference type="InterPro" id="IPR001254">
    <property type="entry name" value="Trypsin_dom"/>
</dbReference>
<evidence type="ECO:0000256" key="8">
    <source>
        <dbReference type="ARBA" id="ARBA00023157"/>
    </source>
</evidence>
<dbReference type="CDD" id="cd00190">
    <property type="entry name" value="Tryp_SPc"/>
    <property type="match status" value="1"/>
</dbReference>
<evidence type="ECO:0000256" key="6">
    <source>
        <dbReference type="ARBA" id="ARBA00022825"/>
    </source>
</evidence>
<dbReference type="FunFam" id="2.40.10.10:FF:000146">
    <property type="entry name" value="Serine protease 53"/>
    <property type="match status" value="1"/>
</dbReference>
<keyword evidence="6" id="KW-0720">Serine protease</keyword>
<keyword evidence="2" id="KW-0964">Secreted</keyword>
<proteinExistence type="predicted"/>
<comment type="subcellular location">
    <subcellularLocation>
        <location evidence="1">Secreted</location>
    </subcellularLocation>
</comment>
<evidence type="ECO:0000313" key="11">
    <source>
        <dbReference type="Proteomes" id="UP000747542"/>
    </source>
</evidence>
<keyword evidence="3" id="KW-0645">Protease</keyword>
<feature type="domain" description="Peptidase S1" evidence="9">
    <location>
        <begin position="91"/>
        <end position="326"/>
    </location>
</feature>
<dbReference type="EMBL" id="JAHLQT010007678">
    <property type="protein sequence ID" value="KAG7174356.1"/>
    <property type="molecule type" value="Genomic_DNA"/>
</dbReference>
<keyword evidence="4" id="KW-0732">Signal</keyword>
<accession>A0A8J5N6X2</accession>
<dbReference type="PRINTS" id="PR00722">
    <property type="entry name" value="CHYMOTRYPSIN"/>
</dbReference>
<evidence type="ECO:0000256" key="2">
    <source>
        <dbReference type="ARBA" id="ARBA00022525"/>
    </source>
</evidence>
<dbReference type="PROSITE" id="PS50240">
    <property type="entry name" value="TRYPSIN_DOM"/>
    <property type="match status" value="1"/>
</dbReference>
<dbReference type="GO" id="GO:0006508">
    <property type="term" value="P:proteolysis"/>
    <property type="evidence" value="ECO:0007669"/>
    <property type="project" value="UniProtKB-KW"/>
</dbReference>
<evidence type="ECO:0000256" key="1">
    <source>
        <dbReference type="ARBA" id="ARBA00004613"/>
    </source>
</evidence>